<evidence type="ECO:0000256" key="1">
    <source>
        <dbReference type="SAM" id="Coils"/>
    </source>
</evidence>
<feature type="signal peptide" evidence="2">
    <location>
        <begin position="1"/>
        <end position="31"/>
    </location>
</feature>
<dbReference type="HOGENOM" id="CLU_127580_0_0_7"/>
<dbReference type="AlphaFoldDB" id="Q39R03"/>
<protein>
    <recommendedName>
        <fullName evidence="5">Magnesium transporter MgtE intracellular domain-containing protein</fullName>
    </recommendedName>
</protein>
<organism evidence="3 4">
    <name type="scientific">Geobacter metallireducens (strain ATCC 53774 / DSM 7210 / GS-15)</name>
    <dbReference type="NCBI Taxonomy" id="269799"/>
    <lineage>
        <taxon>Bacteria</taxon>
        <taxon>Pseudomonadati</taxon>
        <taxon>Thermodesulfobacteriota</taxon>
        <taxon>Desulfuromonadia</taxon>
        <taxon>Geobacterales</taxon>
        <taxon>Geobacteraceae</taxon>
        <taxon>Geobacter</taxon>
    </lineage>
</organism>
<reference evidence="3 4" key="1">
    <citation type="submission" date="2005-10" db="EMBL/GenBank/DDBJ databases">
        <title>Complete sequence of Geobacter metallireducens GS-15.</title>
        <authorList>
            <consortium name="US DOE Joint Genome Institute"/>
            <person name="Copeland A."/>
            <person name="Lucas S."/>
            <person name="Lapidus A."/>
            <person name="Barry K."/>
            <person name="Detter J.C."/>
            <person name="Glavina T."/>
            <person name="Hammon N."/>
            <person name="Israni S."/>
            <person name="Pitluck S."/>
            <person name="Di Bartolo G."/>
            <person name="Chain P."/>
            <person name="Schmutz J."/>
            <person name="Larimer F."/>
            <person name="Land M."/>
            <person name="Kyrpides N."/>
            <person name="Ivanova N."/>
            <person name="Richardson P."/>
        </authorList>
    </citation>
    <scope>NUCLEOTIDE SEQUENCE [LARGE SCALE GENOMIC DNA]</scope>
    <source>
        <strain evidence="4">ATCC 53774 / DSM 7210 / GS-15</strain>
    </source>
</reference>
<evidence type="ECO:0008006" key="5">
    <source>
        <dbReference type="Google" id="ProtNLM"/>
    </source>
</evidence>
<sequence length="182" mass="19594">MRKKAFIPIVAVAGFFLLLAPPICSPPSVEAQPSGGGSTRPAVAAPVYPTAGTKNGVSEAASLELKKQQLAAKEAALAVKEQELKALAATLEARVKELEAAKAGLDRSLDARKKVQSANYQKLLKVYKGLKPQEAVKLLDGLSENEALELLSEMDQKRATKLLPLIKKERALKWTRQNLAAR</sequence>
<feature type="chain" id="PRO_5004223161" description="Magnesium transporter MgtE intracellular domain-containing protein" evidence="2">
    <location>
        <begin position="32"/>
        <end position="182"/>
    </location>
</feature>
<dbReference type="EMBL" id="CP000148">
    <property type="protein sequence ID" value="ABB33321.1"/>
    <property type="molecule type" value="Genomic_DNA"/>
</dbReference>
<accession>Q39R03</accession>
<keyword evidence="2" id="KW-0732">Signal</keyword>
<reference evidence="3 4" key="2">
    <citation type="journal article" date="2009" name="BMC Microbiol.">
        <title>The genome sequence of Geobacter metallireducens: features of metabolism, physiology and regulation common and dissimilar to Geobacter sulfurreducens.</title>
        <authorList>
            <person name="Aklujkar M."/>
            <person name="Krushkal J."/>
            <person name="DiBartolo G."/>
            <person name="Lapidus A."/>
            <person name="Land M.L."/>
            <person name="Lovley D.R."/>
        </authorList>
    </citation>
    <scope>NUCLEOTIDE SEQUENCE [LARGE SCALE GENOMIC DNA]</scope>
    <source>
        <strain evidence="4">ATCC 53774 / DSM 7210 / GS-15</strain>
    </source>
</reference>
<dbReference type="KEGG" id="gme:Gmet_3107"/>
<evidence type="ECO:0000256" key="2">
    <source>
        <dbReference type="SAM" id="SignalP"/>
    </source>
</evidence>
<keyword evidence="4" id="KW-1185">Reference proteome</keyword>
<gene>
    <name evidence="3" type="ordered locus">Gmet_3107</name>
</gene>
<dbReference type="eggNOG" id="COG3334">
    <property type="taxonomic scope" value="Bacteria"/>
</dbReference>
<evidence type="ECO:0000313" key="4">
    <source>
        <dbReference type="Proteomes" id="UP000007073"/>
    </source>
</evidence>
<dbReference type="SUPFAM" id="SSF158791">
    <property type="entry name" value="MgtE N-terminal domain-like"/>
    <property type="match status" value="1"/>
</dbReference>
<dbReference type="Proteomes" id="UP000007073">
    <property type="component" value="Chromosome"/>
</dbReference>
<name>Q39R03_GEOMG</name>
<evidence type="ECO:0000313" key="3">
    <source>
        <dbReference type="EMBL" id="ABB33321.1"/>
    </source>
</evidence>
<keyword evidence="1" id="KW-0175">Coiled coil</keyword>
<dbReference type="STRING" id="269799.Gmet_3107"/>
<proteinExistence type="predicted"/>
<dbReference type="RefSeq" id="WP_004514282.1">
    <property type="nucleotide sequence ID" value="NC_007517.1"/>
</dbReference>
<feature type="coiled-coil region" evidence="1">
    <location>
        <begin position="63"/>
        <end position="108"/>
    </location>
</feature>